<dbReference type="InterPro" id="IPR018097">
    <property type="entry name" value="EGF_Ca-bd_CS"/>
</dbReference>
<evidence type="ECO:0000259" key="5">
    <source>
        <dbReference type="PROSITE" id="PS50026"/>
    </source>
</evidence>
<comment type="caution">
    <text evidence="3">Lacks conserved residue(s) required for the propagation of feature annotation.</text>
</comment>
<accession>A0ABN9BNB1</accession>
<dbReference type="Gene3D" id="2.10.25.10">
    <property type="entry name" value="Laminin"/>
    <property type="match status" value="1"/>
</dbReference>
<comment type="caution">
    <text evidence="6">The sequence shown here is derived from an EMBL/GenBank/DDBJ whole genome shotgun (WGS) entry which is preliminary data.</text>
</comment>
<gene>
    <name evidence="6" type="ORF">SPARVUS_LOCUS3223258</name>
</gene>
<dbReference type="InterPro" id="IPR000152">
    <property type="entry name" value="EGF-type_Asp/Asn_hydroxyl_site"/>
</dbReference>
<dbReference type="SUPFAM" id="SSF57196">
    <property type="entry name" value="EGF/Laminin"/>
    <property type="match status" value="1"/>
</dbReference>
<dbReference type="PROSITE" id="PS01187">
    <property type="entry name" value="EGF_CA"/>
    <property type="match status" value="1"/>
</dbReference>
<feature type="region of interest" description="Disordered" evidence="4">
    <location>
        <begin position="65"/>
        <end position="91"/>
    </location>
</feature>
<feature type="compositionally biased region" description="Polar residues" evidence="4">
    <location>
        <begin position="72"/>
        <end position="91"/>
    </location>
</feature>
<feature type="domain" description="EGF-like" evidence="5">
    <location>
        <begin position="5"/>
        <end position="44"/>
    </location>
</feature>
<dbReference type="Proteomes" id="UP001162483">
    <property type="component" value="Unassembled WGS sequence"/>
</dbReference>
<dbReference type="InterPro" id="IPR000742">
    <property type="entry name" value="EGF"/>
</dbReference>
<organism evidence="6 7">
    <name type="scientific">Staurois parvus</name>
    <dbReference type="NCBI Taxonomy" id="386267"/>
    <lineage>
        <taxon>Eukaryota</taxon>
        <taxon>Metazoa</taxon>
        <taxon>Chordata</taxon>
        <taxon>Craniata</taxon>
        <taxon>Vertebrata</taxon>
        <taxon>Euteleostomi</taxon>
        <taxon>Amphibia</taxon>
        <taxon>Batrachia</taxon>
        <taxon>Anura</taxon>
        <taxon>Neobatrachia</taxon>
        <taxon>Ranoidea</taxon>
        <taxon>Ranidae</taxon>
        <taxon>Staurois</taxon>
    </lineage>
</organism>
<protein>
    <recommendedName>
        <fullName evidence="5">EGF-like domain-containing protein</fullName>
    </recommendedName>
</protein>
<keyword evidence="1 3" id="KW-0245">EGF-like domain</keyword>
<dbReference type="Pfam" id="PF07645">
    <property type="entry name" value="EGF_CA"/>
    <property type="match status" value="1"/>
</dbReference>
<keyword evidence="2" id="KW-1015">Disulfide bond</keyword>
<dbReference type="InterPro" id="IPR049883">
    <property type="entry name" value="NOTCH1_EGF-like"/>
</dbReference>
<evidence type="ECO:0000256" key="2">
    <source>
        <dbReference type="ARBA" id="ARBA00023157"/>
    </source>
</evidence>
<name>A0ABN9BNB1_9NEOB</name>
<proteinExistence type="predicted"/>
<dbReference type="SMART" id="SM00181">
    <property type="entry name" value="EGF"/>
    <property type="match status" value="1"/>
</dbReference>
<keyword evidence="7" id="KW-1185">Reference proteome</keyword>
<evidence type="ECO:0000256" key="1">
    <source>
        <dbReference type="ARBA" id="ARBA00022536"/>
    </source>
</evidence>
<sequence>MSCVDMNECLENTTLCLSGSCMNTLGSYVCSCPDGFQSINGGCSVIPIETQTASLLQAVHSDWMPLRPTPPMATSTETPTTGASQTELVST</sequence>
<dbReference type="InterPro" id="IPR001881">
    <property type="entry name" value="EGF-like_Ca-bd_dom"/>
</dbReference>
<evidence type="ECO:0000256" key="3">
    <source>
        <dbReference type="PROSITE-ProRule" id="PRU00076"/>
    </source>
</evidence>
<dbReference type="PROSITE" id="PS50026">
    <property type="entry name" value="EGF_3"/>
    <property type="match status" value="1"/>
</dbReference>
<evidence type="ECO:0000313" key="6">
    <source>
        <dbReference type="EMBL" id="CAI9548806.1"/>
    </source>
</evidence>
<evidence type="ECO:0000313" key="7">
    <source>
        <dbReference type="Proteomes" id="UP001162483"/>
    </source>
</evidence>
<reference evidence="6" key="1">
    <citation type="submission" date="2023-05" db="EMBL/GenBank/DDBJ databases">
        <authorList>
            <person name="Stuckert A."/>
        </authorList>
    </citation>
    <scope>NUCLEOTIDE SEQUENCE</scope>
</reference>
<dbReference type="PROSITE" id="PS01186">
    <property type="entry name" value="EGF_2"/>
    <property type="match status" value="1"/>
</dbReference>
<evidence type="ECO:0000256" key="4">
    <source>
        <dbReference type="SAM" id="MobiDB-lite"/>
    </source>
</evidence>
<dbReference type="SMART" id="SM00179">
    <property type="entry name" value="EGF_CA"/>
    <property type="match status" value="1"/>
</dbReference>
<dbReference type="CDD" id="cd00054">
    <property type="entry name" value="EGF_CA"/>
    <property type="match status" value="1"/>
</dbReference>
<feature type="non-terminal residue" evidence="6">
    <location>
        <position position="91"/>
    </location>
</feature>
<dbReference type="EMBL" id="CATNWA010004836">
    <property type="protein sequence ID" value="CAI9548806.1"/>
    <property type="molecule type" value="Genomic_DNA"/>
</dbReference>
<dbReference type="PROSITE" id="PS00010">
    <property type="entry name" value="ASX_HYDROXYL"/>
    <property type="match status" value="1"/>
</dbReference>